<dbReference type="PANTHER" id="PTHR11644">
    <property type="entry name" value="CYTIDINE DEAMINASE"/>
    <property type="match status" value="1"/>
</dbReference>
<dbReference type="GO" id="GO:0008270">
    <property type="term" value="F:zinc ion binding"/>
    <property type="evidence" value="ECO:0007669"/>
    <property type="project" value="InterPro"/>
</dbReference>
<gene>
    <name evidence="11" type="ORF">CUMW_169780</name>
</gene>
<feature type="binding site" evidence="9">
    <location>
        <position position="104"/>
    </location>
    <ligand>
        <name>Zn(2+)</name>
        <dbReference type="ChEBI" id="CHEBI:29105"/>
        <note>catalytic</note>
    </ligand>
</feature>
<feature type="domain" description="CMP/dCMP-type deaminase" evidence="10">
    <location>
        <begin position="180"/>
        <end position="298"/>
    </location>
</feature>
<comment type="caution">
    <text evidence="11">The sequence shown here is derived from an EMBL/GenBank/DDBJ whole genome shotgun (WGS) entry which is preliminary data.</text>
</comment>
<dbReference type="InterPro" id="IPR002125">
    <property type="entry name" value="CMP_dCMP_dom"/>
</dbReference>
<dbReference type="EMBL" id="BDQV01000132">
    <property type="protein sequence ID" value="GAY56166.1"/>
    <property type="molecule type" value="Genomic_DNA"/>
</dbReference>
<dbReference type="PANTHER" id="PTHR11644:SF2">
    <property type="entry name" value="CYTIDINE DEAMINASE"/>
    <property type="match status" value="1"/>
</dbReference>
<dbReference type="PROSITE" id="PS00903">
    <property type="entry name" value="CYT_DCMP_DEAMINASES_1"/>
    <property type="match status" value="1"/>
</dbReference>
<dbReference type="NCBIfam" id="NF006537">
    <property type="entry name" value="PRK09027.1"/>
    <property type="match status" value="1"/>
</dbReference>
<evidence type="ECO:0000256" key="9">
    <source>
        <dbReference type="PIRSR" id="PIRSR006334-3"/>
    </source>
</evidence>
<comment type="similarity">
    <text evidence="1">Belongs to the cytidine and deoxycytidylate deaminase family.</text>
</comment>
<dbReference type="PIRSF" id="PIRSF006334">
    <property type="entry name" value="Cdd_plus_pseudo"/>
    <property type="match status" value="1"/>
</dbReference>
<comment type="subunit">
    <text evidence="2">Homodimer.</text>
</comment>
<evidence type="ECO:0000256" key="7">
    <source>
        <dbReference type="PIRSR" id="PIRSR006334-1"/>
    </source>
</evidence>
<dbReference type="Pfam" id="PF00383">
    <property type="entry name" value="dCMP_cyt_deam_1"/>
    <property type="match status" value="1"/>
</dbReference>
<evidence type="ECO:0000256" key="5">
    <source>
        <dbReference type="ARBA" id="ARBA00022801"/>
    </source>
</evidence>
<evidence type="ECO:0000256" key="4">
    <source>
        <dbReference type="ARBA" id="ARBA00022723"/>
    </source>
</evidence>
<keyword evidence="5" id="KW-0378">Hydrolase</keyword>
<dbReference type="PROSITE" id="PS51747">
    <property type="entry name" value="CYT_DCMP_DEAMINASES_2"/>
    <property type="match status" value="2"/>
</dbReference>
<dbReference type="STRING" id="55188.A0A2H5PUY4"/>
<evidence type="ECO:0000313" key="11">
    <source>
        <dbReference type="EMBL" id="GAY56166.1"/>
    </source>
</evidence>
<dbReference type="EC" id="3.5.4.5" evidence="3"/>
<dbReference type="FunFam" id="3.40.140.10:FF:000041">
    <property type="entry name" value="Cytidine deaminase"/>
    <property type="match status" value="1"/>
</dbReference>
<organism evidence="11 12">
    <name type="scientific">Citrus unshiu</name>
    <name type="common">Satsuma mandarin</name>
    <name type="synonym">Citrus nobilis var. unshiu</name>
    <dbReference type="NCBI Taxonomy" id="55188"/>
    <lineage>
        <taxon>Eukaryota</taxon>
        <taxon>Viridiplantae</taxon>
        <taxon>Streptophyta</taxon>
        <taxon>Embryophyta</taxon>
        <taxon>Tracheophyta</taxon>
        <taxon>Spermatophyta</taxon>
        <taxon>Magnoliopsida</taxon>
        <taxon>eudicotyledons</taxon>
        <taxon>Gunneridae</taxon>
        <taxon>Pentapetalae</taxon>
        <taxon>rosids</taxon>
        <taxon>malvids</taxon>
        <taxon>Sapindales</taxon>
        <taxon>Rutaceae</taxon>
        <taxon>Aurantioideae</taxon>
        <taxon>Citrus</taxon>
    </lineage>
</organism>
<comment type="cofactor">
    <cofactor evidence="9">
        <name>Zn(2+)</name>
        <dbReference type="ChEBI" id="CHEBI:29105"/>
    </cofactor>
    <text evidence="9">Binds 1 zinc ion.</text>
</comment>
<dbReference type="NCBIfam" id="TIGR01355">
    <property type="entry name" value="cyt_deam_dimer"/>
    <property type="match status" value="1"/>
</dbReference>
<feature type="active site" description="Proton donor" evidence="7">
    <location>
        <position position="79"/>
    </location>
</feature>
<accession>A0A2H5PUY4</accession>
<dbReference type="FunFam" id="3.40.140.10:FF:000006">
    <property type="entry name" value="Cytidine deaminase"/>
    <property type="match status" value="1"/>
</dbReference>
<dbReference type="GO" id="GO:0042803">
    <property type="term" value="F:protein homodimerization activity"/>
    <property type="evidence" value="ECO:0007669"/>
    <property type="project" value="UniProtKB-ARBA"/>
</dbReference>
<dbReference type="Gene3D" id="3.40.140.10">
    <property type="entry name" value="Cytidine Deaminase, domain 2"/>
    <property type="match status" value="2"/>
</dbReference>
<dbReference type="InterPro" id="IPR016193">
    <property type="entry name" value="Cytidine_deaminase-like"/>
</dbReference>
<feature type="binding site" evidence="9">
    <location>
        <position position="77"/>
    </location>
    <ligand>
        <name>Zn(2+)</name>
        <dbReference type="ChEBI" id="CHEBI:29105"/>
        <note>catalytic</note>
    </ligand>
</feature>
<evidence type="ECO:0000256" key="6">
    <source>
        <dbReference type="ARBA" id="ARBA00022833"/>
    </source>
</evidence>
<dbReference type="GO" id="GO:0046135">
    <property type="term" value="P:pyrimidine nucleoside catabolic process"/>
    <property type="evidence" value="ECO:0007669"/>
    <property type="project" value="UniProtKB-ARBA"/>
</dbReference>
<keyword evidence="12" id="KW-1185">Reference proteome</keyword>
<evidence type="ECO:0000313" key="12">
    <source>
        <dbReference type="Proteomes" id="UP000236630"/>
    </source>
</evidence>
<dbReference type="GO" id="GO:0005829">
    <property type="term" value="C:cytosol"/>
    <property type="evidence" value="ECO:0007669"/>
    <property type="project" value="UniProtKB-ARBA"/>
</dbReference>
<dbReference type="AlphaFoldDB" id="A0A2H5PUY4"/>
<dbReference type="CDD" id="cd01283">
    <property type="entry name" value="cytidine_deaminase"/>
    <property type="match status" value="2"/>
</dbReference>
<feature type="binding site" evidence="8">
    <location>
        <begin position="64"/>
        <end position="66"/>
    </location>
    <ligand>
        <name>substrate</name>
    </ligand>
</feature>
<keyword evidence="6 9" id="KW-0862">Zinc</keyword>
<keyword evidence="4 9" id="KW-0479">Metal-binding</keyword>
<dbReference type="Proteomes" id="UP000236630">
    <property type="component" value="Unassembled WGS sequence"/>
</dbReference>
<protein>
    <recommendedName>
        <fullName evidence="3">cytidine deaminase</fullName>
        <ecNumber evidence="3">3.5.4.5</ecNumber>
    </recommendedName>
</protein>
<dbReference type="InterPro" id="IPR050202">
    <property type="entry name" value="Cyt/Deoxycyt_deaminase"/>
</dbReference>
<evidence type="ECO:0000259" key="10">
    <source>
        <dbReference type="PROSITE" id="PS51747"/>
    </source>
</evidence>
<dbReference type="SUPFAM" id="SSF53927">
    <property type="entry name" value="Cytidine deaminase-like"/>
    <property type="match status" value="2"/>
</dbReference>
<sequence length="348" mass="38090">MERPRFVIEAAEAESMAQKSGLTVLQLLPTLVKSAQTLARPPISKFHVGAVGLGSSGRIFLGGNVEFPGLPLHQSIHAEQFLITNLILNAEPRLQHLAVSAAPCGHCRQFLQELRNTSDINICITSINSNERKYHPLSHLLPDRFGPNDLLDKDVPLLLETHQNGMSFNLCNGQIPETENPKERLKYAALEAANKSHAPYSKCPSGVAIMDCEGNIYKGSYMESAAYNPSLGPVQAALVAYLAAGGSGGGGGGYERIVAAALVEKEDAVVRQEHAARLLLQRISQWQPHLKQSRTTKYLWNGWFNDVKFSGSSRYYGKGTREVNGSVLLQQSRFQLQAGQCVKMSCNH</sequence>
<dbReference type="InterPro" id="IPR016192">
    <property type="entry name" value="APOBEC/CMP_deaminase_Zn-bd"/>
</dbReference>
<evidence type="ECO:0000256" key="1">
    <source>
        <dbReference type="ARBA" id="ARBA00006576"/>
    </source>
</evidence>
<feature type="domain" description="CMP/dCMP-type deaminase" evidence="10">
    <location>
        <begin position="23"/>
        <end position="148"/>
    </location>
</feature>
<proteinExistence type="inferred from homology"/>
<name>A0A2H5PUY4_CITUN</name>
<dbReference type="Pfam" id="PF08211">
    <property type="entry name" value="dCMP_cyt_deam_2"/>
    <property type="match status" value="1"/>
</dbReference>
<feature type="binding site" evidence="9">
    <location>
        <position position="107"/>
    </location>
    <ligand>
        <name>Zn(2+)</name>
        <dbReference type="ChEBI" id="CHEBI:29105"/>
        <note>catalytic</note>
    </ligand>
</feature>
<dbReference type="InterPro" id="IPR006263">
    <property type="entry name" value="Cyt_deam_dimer"/>
</dbReference>
<reference evidence="11 12" key="1">
    <citation type="journal article" date="2017" name="Front. Genet.">
        <title>Draft sequencing of the heterozygous diploid genome of Satsuma (Citrus unshiu Marc.) using a hybrid assembly approach.</title>
        <authorList>
            <person name="Shimizu T."/>
            <person name="Tanizawa Y."/>
            <person name="Mochizuki T."/>
            <person name="Nagasaki H."/>
            <person name="Yoshioka T."/>
            <person name="Toyoda A."/>
            <person name="Fujiyama A."/>
            <person name="Kaminuma E."/>
            <person name="Nakamura Y."/>
        </authorList>
    </citation>
    <scope>NUCLEOTIDE SEQUENCE [LARGE SCALE GENOMIC DNA]</scope>
    <source>
        <strain evidence="12">cv. Miyagawa wase</strain>
    </source>
</reference>
<dbReference type="InterPro" id="IPR013171">
    <property type="entry name" value="Cyd/dCyd_deaminase_Zn-bd"/>
</dbReference>
<evidence type="ECO:0000256" key="8">
    <source>
        <dbReference type="PIRSR" id="PIRSR006334-2"/>
    </source>
</evidence>
<dbReference type="GO" id="GO:0004126">
    <property type="term" value="F:cytidine deaminase activity"/>
    <property type="evidence" value="ECO:0007669"/>
    <property type="project" value="UniProtKB-EC"/>
</dbReference>
<evidence type="ECO:0000256" key="3">
    <source>
        <dbReference type="ARBA" id="ARBA00012783"/>
    </source>
</evidence>
<evidence type="ECO:0000256" key="2">
    <source>
        <dbReference type="ARBA" id="ARBA00011738"/>
    </source>
</evidence>